<evidence type="ECO:0000313" key="1">
    <source>
        <dbReference type="EMBL" id="MFL8936761.1"/>
    </source>
</evidence>
<accession>A0ABW8VP16</accession>
<reference evidence="1 2" key="1">
    <citation type="submission" date="2024-12" db="EMBL/GenBank/DDBJ databases">
        <authorList>
            <person name="Li X."/>
            <person name="Zhang D."/>
        </authorList>
    </citation>
    <scope>NUCLEOTIDE SEQUENCE [LARGE SCALE GENOMIC DNA]</scope>
    <source>
        <strain evidence="1 2">JCM19602</strain>
    </source>
</reference>
<proteinExistence type="predicted"/>
<dbReference type="Proteomes" id="UP001628668">
    <property type="component" value="Unassembled WGS sequence"/>
</dbReference>
<keyword evidence="2" id="KW-1185">Reference proteome</keyword>
<sequence>MKLIIMLNGAFGAGKTTVAEGLLEKIDDSMLFDPEIVGYMLRSMLPEDIKRNESKSGDFQNYELWRVLTVDTAKRLKDKYGKHLIVPMTLRVPAYFTYIFNGFKEIDDETQHFCLQASRKTIFKRLRDRGEEEGNWCFQQTEKCLHAYEEYDFGEYIQTDDVEINEVISSIMKKLNTTSFQK</sequence>
<dbReference type="EMBL" id="JBJOSA010000005">
    <property type="protein sequence ID" value="MFL8936761.1"/>
    <property type="molecule type" value="Genomic_DNA"/>
</dbReference>
<gene>
    <name evidence="1" type="ORF">ACKA06_08195</name>
</gene>
<protein>
    <submittedName>
        <fullName evidence="1">AAA family ATPase</fullName>
    </submittedName>
</protein>
<name>A0ABW8VP16_9BACI</name>
<dbReference type="Pfam" id="PF13671">
    <property type="entry name" value="AAA_33"/>
    <property type="match status" value="1"/>
</dbReference>
<dbReference type="Gene3D" id="3.40.50.300">
    <property type="entry name" value="P-loop containing nucleotide triphosphate hydrolases"/>
    <property type="match status" value="1"/>
</dbReference>
<dbReference type="SUPFAM" id="SSF52540">
    <property type="entry name" value="P-loop containing nucleoside triphosphate hydrolases"/>
    <property type="match status" value="1"/>
</dbReference>
<evidence type="ECO:0000313" key="2">
    <source>
        <dbReference type="Proteomes" id="UP001628668"/>
    </source>
</evidence>
<comment type="caution">
    <text evidence="1">The sequence shown here is derived from an EMBL/GenBank/DDBJ whole genome shotgun (WGS) entry which is preliminary data.</text>
</comment>
<organism evidence="1 2">
    <name type="scientific">Rossellomorea oryzaecorticis</name>
    <dbReference type="NCBI Taxonomy" id="1396505"/>
    <lineage>
        <taxon>Bacteria</taxon>
        <taxon>Bacillati</taxon>
        <taxon>Bacillota</taxon>
        <taxon>Bacilli</taxon>
        <taxon>Bacillales</taxon>
        <taxon>Bacillaceae</taxon>
        <taxon>Rossellomorea</taxon>
    </lineage>
</organism>
<dbReference type="InterPro" id="IPR027417">
    <property type="entry name" value="P-loop_NTPase"/>
</dbReference>